<evidence type="ECO:0000313" key="10">
    <source>
        <dbReference type="EMBL" id="KAF2300013.1"/>
    </source>
</evidence>
<dbReference type="InterPro" id="IPR027417">
    <property type="entry name" value="P-loop_NTPase"/>
</dbReference>
<gene>
    <name evidence="10" type="ORF">GH714_006693</name>
</gene>
<evidence type="ECO:0000259" key="8">
    <source>
        <dbReference type="Pfam" id="PF18052"/>
    </source>
</evidence>
<dbReference type="InterPro" id="IPR041118">
    <property type="entry name" value="Rx_N"/>
</dbReference>
<feature type="domain" description="R13L1/DRL21-like LRR repeat region" evidence="9">
    <location>
        <begin position="463"/>
        <end position="525"/>
    </location>
</feature>
<dbReference type="GO" id="GO:0043531">
    <property type="term" value="F:ADP binding"/>
    <property type="evidence" value="ECO:0007669"/>
    <property type="project" value="InterPro"/>
</dbReference>
<dbReference type="PANTHER" id="PTHR36766">
    <property type="entry name" value="PLANT BROAD-SPECTRUM MILDEW RESISTANCE PROTEIN RPW8"/>
    <property type="match status" value="1"/>
</dbReference>
<keyword evidence="2" id="KW-0677">Repeat</keyword>
<dbReference type="Pfam" id="PF18052">
    <property type="entry name" value="Rx_N"/>
    <property type="match status" value="1"/>
</dbReference>
<evidence type="ECO:0000256" key="4">
    <source>
        <dbReference type="ARBA" id="ARBA00022821"/>
    </source>
</evidence>
<evidence type="ECO:0000256" key="3">
    <source>
        <dbReference type="ARBA" id="ARBA00022741"/>
    </source>
</evidence>
<name>A0A6A6LIT9_HEVBR</name>
<dbReference type="AlphaFoldDB" id="A0A6A6LIT9"/>
<evidence type="ECO:0000313" key="11">
    <source>
        <dbReference type="Proteomes" id="UP000467840"/>
    </source>
</evidence>
<dbReference type="Gene3D" id="1.10.8.430">
    <property type="entry name" value="Helical domain of apoptotic protease-activating factors"/>
    <property type="match status" value="1"/>
</dbReference>
<evidence type="ECO:0000259" key="9">
    <source>
        <dbReference type="Pfam" id="PF25019"/>
    </source>
</evidence>
<dbReference type="SUPFAM" id="SSF52540">
    <property type="entry name" value="P-loop containing nucleoside triphosphate hydrolases"/>
    <property type="match status" value="1"/>
</dbReference>
<dbReference type="PRINTS" id="PR00364">
    <property type="entry name" value="DISEASERSIST"/>
</dbReference>
<dbReference type="Gene3D" id="3.40.50.300">
    <property type="entry name" value="P-loop containing nucleotide triphosphate hydrolases"/>
    <property type="match status" value="1"/>
</dbReference>
<keyword evidence="1" id="KW-0433">Leucine-rich repeat</keyword>
<keyword evidence="11" id="KW-1185">Reference proteome</keyword>
<evidence type="ECO:0000259" key="7">
    <source>
        <dbReference type="Pfam" id="PF00931"/>
    </source>
</evidence>
<evidence type="ECO:0000256" key="6">
    <source>
        <dbReference type="SAM" id="MobiDB-lite"/>
    </source>
</evidence>
<protein>
    <recommendedName>
        <fullName evidence="12">NB-ARC domain-containing protein</fullName>
    </recommendedName>
</protein>
<dbReference type="GO" id="GO:0005524">
    <property type="term" value="F:ATP binding"/>
    <property type="evidence" value="ECO:0007669"/>
    <property type="project" value="UniProtKB-KW"/>
</dbReference>
<keyword evidence="4" id="KW-0611">Plant defense</keyword>
<feature type="domain" description="NB-ARC" evidence="7">
    <location>
        <begin position="235"/>
        <end position="406"/>
    </location>
</feature>
<evidence type="ECO:0008006" key="12">
    <source>
        <dbReference type="Google" id="ProtNLM"/>
    </source>
</evidence>
<organism evidence="10 11">
    <name type="scientific">Hevea brasiliensis</name>
    <name type="common">Para rubber tree</name>
    <name type="synonym">Siphonia brasiliensis</name>
    <dbReference type="NCBI Taxonomy" id="3981"/>
    <lineage>
        <taxon>Eukaryota</taxon>
        <taxon>Viridiplantae</taxon>
        <taxon>Streptophyta</taxon>
        <taxon>Embryophyta</taxon>
        <taxon>Tracheophyta</taxon>
        <taxon>Spermatophyta</taxon>
        <taxon>Magnoliopsida</taxon>
        <taxon>eudicotyledons</taxon>
        <taxon>Gunneridae</taxon>
        <taxon>Pentapetalae</taxon>
        <taxon>rosids</taxon>
        <taxon>fabids</taxon>
        <taxon>Malpighiales</taxon>
        <taxon>Euphorbiaceae</taxon>
        <taxon>Crotonoideae</taxon>
        <taxon>Micrandreae</taxon>
        <taxon>Hevea</taxon>
    </lineage>
</organism>
<dbReference type="InterPro" id="IPR056789">
    <property type="entry name" value="LRR_R13L1-DRL21"/>
</dbReference>
<dbReference type="Pfam" id="PF25019">
    <property type="entry name" value="LRR_R13L1-DRL21"/>
    <property type="match status" value="1"/>
</dbReference>
<dbReference type="Proteomes" id="UP000467840">
    <property type="component" value="Chromosome 4"/>
</dbReference>
<evidence type="ECO:0000256" key="5">
    <source>
        <dbReference type="ARBA" id="ARBA00022840"/>
    </source>
</evidence>
<dbReference type="InterPro" id="IPR042197">
    <property type="entry name" value="Apaf_helical"/>
</dbReference>
<proteinExistence type="predicted"/>
<reference evidence="10 11" key="1">
    <citation type="journal article" date="2020" name="Mol. Plant">
        <title>The Chromosome-Based Rubber Tree Genome Provides New Insights into Spurge Genome Evolution and Rubber Biosynthesis.</title>
        <authorList>
            <person name="Liu J."/>
            <person name="Shi C."/>
            <person name="Shi C.C."/>
            <person name="Li W."/>
            <person name="Zhang Q.J."/>
            <person name="Zhang Y."/>
            <person name="Li K."/>
            <person name="Lu H.F."/>
            <person name="Shi C."/>
            <person name="Zhu S.T."/>
            <person name="Xiao Z.Y."/>
            <person name="Nan H."/>
            <person name="Yue Y."/>
            <person name="Zhu X.G."/>
            <person name="Wu Y."/>
            <person name="Hong X.N."/>
            <person name="Fan G.Y."/>
            <person name="Tong Y."/>
            <person name="Zhang D."/>
            <person name="Mao C.L."/>
            <person name="Liu Y.L."/>
            <person name="Hao S.J."/>
            <person name="Liu W.Q."/>
            <person name="Lv M.Q."/>
            <person name="Zhang H.B."/>
            <person name="Liu Y."/>
            <person name="Hu-Tang G.R."/>
            <person name="Wang J.P."/>
            <person name="Wang J.H."/>
            <person name="Sun Y.H."/>
            <person name="Ni S.B."/>
            <person name="Chen W.B."/>
            <person name="Zhang X.C."/>
            <person name="Jiao Y.N."/>
            <person name="Eichler E.E."/>
            <person name="Li G.H."/>
            <person name="Liu X."/>
            <person name="Gao L.Z."/>
        </authorList>
    </citation>
    <scope>NUCLEOTIDE SEQUENCE [LARGE SCALE GENOMIC DNA]</scope>
    <source>
        <strain evidence="11">cv. GT1</strain>
        <tissue evidence="10">Leaf</tissue>
    </source>
</reference>
<evidence type="ECO:0000256" key="2">
    <source>
        <dbReference type="ARBA" id="ARBA00022737"/>
    </source>
</evidence>
<dbReference type="InterPro" id="IPR002182">
    <property type="entry name" value="NB-ARC"/>
</dbReference>
<evidence type="ECO:0000256" key="1">
    <source>
        <dbReference type="ARBA" id="ARBA00022614"/>
    </source>
</evidence>
<sequence length="525" mass="58647">MSPKVISGRGAYPTAPPPTIPPVTTIAPPVPPVGAPPIAPTITPPIPLEALVIPFQLNTDLGAFVSQVVTTAVTTKLKDPWEVVDDARRLGAYDFEGFSDANVIDKCLKRVIKVFDLMKLTNAIGWIIYMGYHRGSLLVREYIDQFKDLHGFVSDILPSEEAKCDSEEKGITKPAVKQWLDEFKDAVYEADDFLDEVAYEALRSEMEAESQTSRVISTENTNNLSCRLSDAFGRDDDKENIVKLLLDDGNGSDLGVVPIVGMGGIGKTTLAQLVFSDNRVQEWFNPRIWIFVSKEYDVFQVTKDIFKAVTGDNCDTKNADEVQVGLKESLMGKRFLLVSDDVRYAKYTDWDILQRPLNYGAKGSKIVITTRNESVALIMRTVPSYYLKELSHHDCWLLFVRHVFENGNSDAYPDLEVIGKKIAKKCDGLPLAAKVFAGLMHSKEKVVNEWDAILQGEGNGSSLKELGKLQYLQGELSIHNLQYVVEVEDVSAPNLKGKWHLRKLELLWNSDLDDSQCERSVLEQL</sequence>
<dbReference type="PANTHER" id="PTHR36766:SF51">
    <property type="entry name" value="DISEASE RESISTANCE RPP13-LIKE PROTEIN 1"/>
    <property type="match status" value="1"/>
</dbReference>
<dbReference type="EMBL" id="JAAGAX010000010">
    <property type="protein sequence ID" value="KAF2300013.1"/>
    <property type="molecule type" value="Genomic_DNA"/>
</dbReference>
<dbReference type="FunFam" id="3.40.50.300:FF:001091">
    <property type="entry name" value="Probable disease resistance protein At1g61300"/>
    <property type="match status" value="1"/>
</dbReference>
<accession>A0A6A6LIT9</accession>
<feature type="domain" description="Disease resistance N-terminal" evidence="8">
    <location>
        <begin position="165"/>
        <end position="213"/>
    </location>
</feature>
<keyword evidence="5" id="KW-0067">ATP-binding</keyword>
<dbReference type="Pfam" id="PF00931">
    <property type="entry name" value="NB-ARC"/>
    <property type="match status" value="1"/>
</dbReference>
<comment type="caution">
    <text evidence="10">The sequence shown here is derived from an EMBL/GenBank/DDBJ whole genome shotgun (WGS) entry which is preliminary data.</text>
</comment>
<keyword evidence="3" id="KW-0547">Nucleotide-binding</keyword>
<feature type="region of interest" description="Disordered" evidence="6">
    <location>
        <begin position="1"/>
        <end position="21"/>
    </location>
</feature>
<dbReference type="GO" id="GO:0006952">
    <property type="term" value="P:defense response"/>
    <property type="evidence" value="ECO:0007669"/>
    <property type="project" value="UniProtKB-KW"/>
</dbReference>